<sequence>MVKRNRVVQCYRNDGTCCEVGCSDYVQIDLVKREKEKNIDDVFVLVSRESLDLVLNFVWYRGGDGYPVGYSIGGRRRRIKMHRLLKSAGEGEVVDHINRDKLDNRLENLRVCTYKENSYNTSRRNNKFKGVKKVGDQYSATISKDGERHTINNIASEQEAAKIYDMMAEQLFGEFAGKNYQS</sequence>
<dbReference type="GO" id="GO:0004519">
    <property type="term" value="F:endonuclease activity"/>
    <property type="evidence" value="ECO:0007669"/>
    <property type="project" value="UniProtKB-KW"/>
</dbReference>
<dbReference type="EMBL" id="MK072293">
    <property type="protein sequence ID" value="AYV81670.1"/>
    <property type="molecule type" value="Genomic_DNA"/>
</dbReference>
<gene>
    <name evidence="2" type="ORF">Harvfovirus51_2</name>
</gene>
<evidence type="ECO:0000259" key="1">
    <source>
        <dbReference type="Pfam" id="PF13392"/>
    </source>
</evidence>
<proteinExistence type="predicted"/>
<organism evidence="2">
    <name type="scientific">Harvfovirus sp</name>
    <dbReference type="NCBI Taxonomy" id="2487768"/>
    <lineage>
        <taxon>Viruses</taxon>
        <taxon>Varidnaviria</taxon>
        <taxon>Bamfordvirae</taxon>
        <taxon>Nucleocytoviricota</taxon>
        <taxon>Megaviricetes</taxon>
        <taxon>Imitervirales</taxon>
        <taxon>Mimiviridae</taxon>
        <taxon>Klosneuvirinae</taxon>
    </lineage>
</organism>
<keyword evidence="2" id="KW-0540">Nuclease</keyword>
<dbReference type="InterPro" id="IPR044925">
    <property type="entry name" value="His-Me_finger_sf"/>
</dbReference>
<dbReference type="Pfam" id="PF13392">
    <property type="entry name" value="HNH_3"/>
    <property type="match status" value="1"/>
</dbReference>
<dbReference type="InterPro" id="IPR003615">
    <property type="entry name" value="HNH_nuc"/>
</dbReference>
<name>A0A3G5A3B8_9VIRU</name>
<reference evidence="2" key="1">
    <citation type="submission" date="2018-10" db="EMBL/GenBank/DDBJ databases">
        <title>Hidden diversity of soil giant viruses.</title>
        <authorList>
            <person name="Schulz F."/>
            <person name="Alteio L."/>
            <person name="Goudeau D."/>
            <person name="Ryan E.M."/>
            <person name="Malmstrom R.R."/>
            <person name="Blanchard J."/>
            <person name="Woyke T."/>
        </authorList>
    </citation>
    <scope>NUCLEOTIDE SEQUENCE</scope>
    <source>
        <strain evidence="2">HAV1</strain>
    </source>
</reference>
<dbReference type="Gene3D" id="3.90.75.20">
    <property type="match status" value="1"/>
</dbReference>
<feature type="domain" description="HNH nuclease" evidence="1">
    <location>
        <begin position="90"/>
        <end position="118"/>
    </location>
</feature>
<keyword evidence="2" id="KW-0255">Endonuclease</keyword>
<dbReference type="SUPFAM" id="SSF54060">
    <property type="entry name" value="His-Me finger endonucleases"/>
    <property type="match status" value="1"/>
</dbReference>
<accession>A0A3G5A3B8</accession>
<protein>
    <submittedName>
        <fullName evidence="2">HNH endonuclease</fullName>
    </submittedName>
</protein>
<evidence type="ECO:0000313" key="2">
    <source>
        <dbReference type="EMBL" id="AYV81670.1"/>
    </source>
</evidence>
<keyword evidence="2" id="KW-0378">Hydrolase</keyword>